<protein>
    <submittedName>
        <fullName evidence="6">Serine O-acetyltransferase</fullName>
        <ecNumber evidence="6">2.3.1.30</ecNumber>
    </submittedName>
</protein>
<gene>
    <name evidence="6" type="ORF">HNR39_002722</name>
</gene>
<dbReference type="RefSeq" id="WP_168055678.1">
    <property type="nucleotide sequence ID" value="NZ_JAAOZT010000007.1"/>
</dbReference>
<dbReference type="EC" id="2.3.1.30" evidence="6"/>
<dbReference type="GO" id="GO:0009001">
    <property type="term" value="F:serine O-acetyltransferase activity"/>
    <property type="evidence" value="ECO:0007669"/>
    <property type="project" value="UniProtKB-EC"/>
</dbReference>
<evidence type="ECO:0000256" key="3">
    <source>
        <dbReference type="ARBA" id="ARBA00022737"/>
    </source>
</evidence>
<dbReference type="Gene3D" id="2.160.10.10">
    <property type="entry name" value="Hexapeptide repeat proteins"/>
    <property type="match status" value="1"/>
</dbReference>
<evidence type="ECO:0000313" key="6">
    <source>
        <dbReference type="EMBL" id="MBB5200880.1"/>
    </source>
</evidence>
<proteinExistence type="inferred from homology"/>
<dbReference type="InterPro" id="IPR045304">
    <property type="entry name" value="LbH_SAT"/>
</dbReference>
<dbReference type="EMBL" id="JACHHQ010000005">
    <property type="protein sequence ID" value="MBB5200880.1"/>
    <property type="molecule type" value="Genomic_DNA"/>
</dbReference>
<dbReference type="InterPro" id="IPR018357">
    <property type="entry name" value="Hexapep_transf_CS"/>
</dbReference>
<dbReference type="Pfam" id="PF00132">
    <property type="entry name" value="Hexapep"/>
    <property type="match status" value="1"/>
</dbReference>
<dbReference type="InterPro" id="IPR011004">
    <property type="entry name" value="Trimer_LpxA-like_sf"/>
</dbReference>
<evidence type="ECO:0000256" key="5">
    <source>
        <dbReference type="SAM" id="Phobius"/>
    </source>
</evidence>
<reference evidence="6 7" key="1">
    <citation type="submission" date="2020-08" db="EMBL/GenBank/DDBJ databases">
        <title>Genomic Encyclopedia of Type Strains, Phase IV (KMG-IV): sequencing the most valuable type-strain genomes for metagenomic binning, comparative biology and taxonomic classification.</title>
        <authorList>
            <person name="Goeker M."/>
        </authorList>
    </citation>
    <scope>NUCLEOTIDE SEQUENCE [LARGE SCALE GENOMIC DNA]</scope>
    <source>
        <strain evidence="6 7">DSM 23240</strain>
    </source>
</reference>
<comment type="caution">
    <text evidence="6">The sequence shown here is derived from an EMBL/GenBank/DDBJ whole genome shotgun (WGS) entry which is preliminary data.</text>
</comment>
<keyword evidence="4 6" id="KW-0012">Acyltransferase</keyword>
<name>A0A840RWP2_9BURK</name>
<sequence>MNIRELIILLRADILRLSNQPAGVGADFKPSWLKIFSPRFIPVLLARVARYFYLNRYLRFFSPILTWLNVVIFGIEITARCEIGPGLMLPHTYGTVIGSSSIGNNATIFHGVTLGAKYPDLLFDVSQRPTVGDNVVIGAGAKILGGIHLGNNSTVAANSLVLFSVPESNLAIGVPAEMKLKN</sequence>
<evidence type="ECO:0000256" key="2">
    <source>
        <dbReference type="ARBA" id="ARBA00022679"/>
    </source>
</evidence>
<dbReference type="PANTHER" id="PTHR42811">
    <property type="entry name" value="SERINE ACETYLTRANSFERASE"/>
    <property type="match status" value="1"/>
</dbReference>
<evidence type="ECO:0000313" key="7">
    <source>
        <dbReference type="Proteomes" id="UP000571084"/>
    </source>
</evidence>
<keyword evidence="3" id="KW-0677">Repeat</keyword>
<keyword evidence="5" id="KW-0472">Membrane</keyword>
<organism evidence="6 7">
    <name type="scientific">Glaciimonas immobilis</name>
    <dbReference type="NCBI Taxonomy" id="728004"/>
    <lineage>
        <taxon>Bacteria</taxon>
        <taxon>Pseudomonadati</taxon>
        <taxon>Pseudomonadota</taxon>
        <taxon>Betaproteobacteria</taxon>
        <taxon>Burkholderiales</taxon>
        <taxon>Oxalobacteraceae</taxon>
        <taxon>Glaciimonas</taxon>
    </lineage>
</organism>
<dbReference type="Proteomes" id="UP000571084">
    <property type="component" value="Unassembled WGS sequence"/>
</dbReference>
<keyword evidence="2 6" id="KW-0808">Transferase</keyword>
<keyword evidence="5" id="KW-0812">Transmembrane</keyword>
<evidence type="ECO:0000256" key="1">
    <source>
        <dbReference type="ARBA" id="ARBA00007274"/>
    </source>
</evidence>
<keyword evidence="5" id="KW-1133">Transmembrane helix</keyword>
<evidence type="ECO:0000256" key="4">
    <source>
        <dbReference type="ARBA" id="ARBA00023315"/>
    </source>
</evidence>
<accession>A0A840RWP2</accession>
<dbReference type="PROSITE" id="PS00101">
    <property type="entry name" value="HEXAPEP_TRANSFERASES"/>
    <property type="match status" value="1"/>
</dbReference>
<dbReference type="InterPro" id="IPR001451">
    <property type="entry name" value="Hexapep"/>
</dbReference>
<dbReference type="AlphaFoldDB" id="A0A840RWP2"/>
<dbReference type="CDD" id="cd03354">
    <property type="entry name" value="LbH_SAT"/>
    <property type="match status" value="1"/>
</dbReference>
<comment type="similarity">
    <text evidence="1">Belongs to the transferase hexapeptide repeat family.</text>
</comment>
<dbReference type="SUPFAM" id="SSF51161">
    <property type="entry name" value="Trimeric LpxA-like enzymes"/>
    <property type="match status" value="1"/>
</dbReference>
<keyword evidence="7" id="KW-1185">Reference proteome</keyword>
<feature type="transmembrane region" description="Helical" evidence="5">
    <location>
        <begin position="57"/>
        <end position="75"/>
    </location>
</feature>